<dbReference type="Gene3D" id="3.40.50.300">
    <property type="entry name" value="P-loop containing nucleotide triphosphate hydrolases"/>
    <property type="match status" value="1"/>
</dbReference>
<evidence type="ECO:0008006" key="3">
    <source>
        <dbReference type="Google" id="ProtNLM"/>
    </source>
</evidence>
<keyword evidence="2" id="KW-1185">Reference proteome</keyword>
<dbReference type="SUPFAM" id="SSF52540">
    <property type="entry name" value="P-loop containing nucleoside triphosphate hydrolases"/>
    <property type="match status" value="1"/>
</dbReference>
<evidence type="ECO:0000313" key="2">
    <source>
        <dbReference type="Proteomes" id="UP000306145"/>
    </source>
</evidence>
<dbReference type="AlphaFoldDB" id="A0A5C4QDW0"/>
<protein>
    <recommendedName>
        <fullName evidence="3">CobQ/CobB/MinD/ParA nucleotide binding domain-containing protein</fullName>
    </recommendedName>
</protein>
<evidence type="ECO:0000313" key="1">
    <source>
        <dbReference type="EMBL" id="TNH24853.1"/>
    </source>
</evidence>
<dbReference type="RefSeq" id="WP_139586731.1">
    <property type="nucleotide sequence ID" value="NZ_VDFY01000209.1"/>
</dbReference>
<dbReference type="OrthoDB" id="9999911at2"/>
<proteinExistence type="predicted"/>
<dbReference type="Proteomes" id="UP000306145">
    <property type="component" value="Unassembled WGS sequence"/>
</dbReference>
<reference evidence="1 2" key="1">
    <citation type="submission" date="2019-06" db="EMBL/GenBank/DDBJ databases">
        <title>Micromonospora ordensis sp. nov., isolated from deep marine sediment.</title>
        <authorList>
            <person name="Veyisoglu A."/>
            <person name="Carro L."/>
            <person name="Klenk H.-P."/>
            <person name="Sahin N."/>
        </authorList>
    </citation>
    <scope>NUCLEOTIDE SEQUENCE [LARGE SCALE GENOMIC DNA]</scope>
    <source>
        <strain evidence="1 2">S2509</strain>
    </source>
</reference>
<accession>A0A5C4QDW0</accession>
<comment type="caution">
    <text evidence="1">The sequence shown here is derived from an EMBL/GenBank/DDBJ whole genome shotgun (WGS) entry which is preliminary data.</text>
</comment>
<organism evidence="1 2">
    <name type="scientific">Micromonospora orduensis</name>
    <dbReference type="NCBI Taxonomy" id="1420891"/>
    <lineage>
        <taxon>Bacteria</taxon>
        <taxon>Bacillati</taxon>
        <taxon>Actinomycetota</taxon>
        <taxon>Actinomycetes</taxon>
        <taxon>Micromonosporales</taxon>
        <taxon>Micromonosporaceae</taxon>
        <taxon>Micromonospora</taxon>
    </lineage>
</organism>
<dbReference type="EMBL" id="VDFY01000209">
    <property type="protein sequence ID" value="TNH24853.1"/>
    <property type="molecule type" value="Genomic_DNA"/>
</dbReference>
<gene>
    <name evidence="1" type="ORF">FHG89_24300</name>
</gene>
<sequence length="289" mass="30757">MTDYRHIGRTMVRALDPRLTARLRAERERREILSARLRAGTIAVVGPGSGTGRSTVAALLTSALARHQGGGVLAVDTGRGGGLHARLAVRPAGSTEVVLAALGLRGATTGRRPAVGQRWLRERLALAGRAMLLAGPPGGAESPVTAAEYGAVSTTLSRWFPVRVVDTPPLTGDPVVPAVLTRADRVVLVAPSDDRGLRWLADCRAWIVPLLREPFDRIGVQVLVCRDARPPDAAARLSPGDSGGVPTFVLPFDPALRDAAALRWADLSARTEEIILDIAAQIVRDMRLR</sequence>
<dbReference type="InterPro" id="IPR027417">
    <property type="entry name" value="P-loop_NTPase"/>
</dbReference>
<name>A0A5C4QDW0_9ACTN</name>